<reference evidence="2" key="1">
    <citation type="journal article" date="2020" name="Nature">
        <title>Giant virus diversity and host interactions through global metagenomics.</title>
        <authorList>
            <person name="Schulz F."/>
            <person name="Roux S."/>
            <person name="Paez-Espino D."/>
            <person name="Jungbluth S."/>
            <person name="Walsh D.A."/>
            <person name="Denef V.J."/>
            <person name="McMahon K.D."/>
            <person name="Konstantinidis K.T."/>
            <person name="Eloe-Fadrosh E.A."/>
            <person name="Kyrpides N.C."/>
            <person name="Woyke T."/>
        </authorList>
    </citation>
    <scope>NUCLEOTIDE SEQUENCE</scope>
    <source>
        <strain evidence="2">GVMAG-M-3300010158-60</strain>
    </source>
</reference>
<evidence type="ECO:0000313" key="2">
    <source>
        <dbReference type="EMBL" id="QHS89506.1"/>
    </source>
</evidence>
<dbReference type="AlphaFoldDB" id="A0A6C0BBL7"/>
<protein>
    <submittedName>
        <fullName evidence="2">Uncharacterized protein</fullName>
    </submittedName>
</protein>
<dbReference type="Gene3D" id="3.30.2010.10">
    <property type="entry name" value="Metalloproteases ('zincins'), catalytic domain"/>
    <property type="match status" value="1"/>
</dbReference>
<evidence type="ECO:0000256" key="1">
    <source>
        <dbReference type="SAM" id="MobiDB-lite"/>
    </source>
</evidence>
<accession>A0A6C0BBL7</accession>
<name>A0A6C0BBL7_9ZZZZ</name>
<organism evidence="2">
    <name type="scientific">viral metagenome</name>
    <dbReference type="NCBI Taxonomy" id="1070528"/>
    <lineage>
        <taxon>unclassified sequences</taxon>
        <taxon>metagenomes</taxon>
        <taxon>organismal metagenomes</taxon>
    </lineage>
</organism>
<dbReference type="EMBL" id="MN739111">
    <property type="protein sequence ID" value="QHS89506.1"/>
    <property type="molecule type" value="Genomic_DNA"/>
</dbReference>
<sequence length="214" mass="24356">MSEEQSYSAALSHALGKVKTLFGASSYPLVSVKSSIDGNMYRVRDMPDKQRAANLLAELRIRMNKLKIHIESRYPDKPQVKQLIRNFKADPNRIYESTPDDEFTSYSVNKGEAVHFCLRQRDEGNDEELVNNDVMTFVAIHEMAHMITESVGHGPDFWNNFGWLLREAEQIGVYTHRDFKAHPVAYCGMKITDQPTYDPKKDGSDQSIGTVSHS</sequence>
<proteinExistence type="predicted"/>
<feature type="region of interest" description="Disordered" evidence="1">
    <location>
        <begin position="195"/>
        <end position="214"/>
    </location>
</feature>
<feature type="compositionally biased region" description="Polar residues" evidence="1">
    <location>
        <begin position="205"/>
        <end position="214"/>
    </location>
</feature>